<name>A0A3M8PBR4_9BACL</name>
<organism evidence="2 3">
    <name type="scientific">Planococcus salinus</name>
    <dbReference type="NCBI Taxonomy" id="1848460"/>
    <lineage>
        <taxon>Bacteria</taxon>
        <taxon>Bacillati</taxon>
        <taxon>Bacillota</taxon>
        <taxon>Bacilli</taxon>
        <taxon>Bacillales</taxon>
        <taxon>Caryophanaceae</taxon>
        <taxon>Planococcus</taxon>
    </lineage>
</organism>
<dbReference type="InterPro" id="IPR018745">
    <property type="entry name" value="MpsC"/>
</dbReference>
<evidence type="ECO:0000313" key="3">
    <source>
        <dbReference type="Proteomes" id="UP000275473"/>
    </source>
</evidence>
<comment type="caution">
    <text evidence="2">The sequence shown here is derived from an EMBL/GenBank/DDBJ whole genome shotgun (WGS) entry which is preliminary data.</text>
</comment>
<proteinExistence type="predicted"/>
<sequence length="243" mass="28281">MIEFMHQPAKGGNNMTMDHPAQTEASDFVSNLLEEYFGERPSSVNVVIEAPFILIHLQGFLMPSEKNLLKRNEIKRITETRDLLLNTLKPEIQDRLQHITRHEIEGVYADWNLEKETGLFIAVMASDGAKGENYWPAEIDRNALKNKIIETSKKTQKEPDHTELYWLNHNLIVIKRLGIMVDIEKELIKNGVIDELRLAKRPLEHRLMDSAELKPIVNRDIIELFVDWDFEKDKAYLVLILQE</sequence>
<reference evidence="2 3" key="1">
    <citation type="journal article" date="2018" name="Int. J. Syst. Evol. Microbiol.">
        <title>Planococcus salinus sp. nov., a moderately halophilic bacterium isolated from a saline-alkali soil.</title>
        <authorList>
            <person name="Gan L."/>
        </authorList>
    </citation>
    <scope>NUCLEOTIDE SEQUENCE [LARGE SCALE GENOMIC DNA]</scope>
    <source>
        <strain evidence="2 3">LCB217</strain>
    </source>
</reference>
<feature type="domain" description="Na+-translocating membrane potential-generating system MpsC" evidence="1">
    <location>
        <begin position="24"/>
        <end position="125"/>
    </location>
</feature>
<dbReference type="EMBL" id="RIAX01000001">
    <property type="protein sequence ID" value="RNF41155.1"/>
    <property type="molecule type" value="Genomic_DNA"/>
</dbReference>
<dbReference type="Proteomes" id="UP000275473">
    <property type="component" value="Unassembled WGS sequence"/>
</dbReference>
<keyword evidence="3" id="KW-1185">Reference proteome</keyword>
<evidence type="ECO:0000259" key="1">
    <source>
        <dbReference type="Pfam" id="PF10057"/>
    </source>
</evidence>
<gene>
    <name evidence="2" type="ORF">EEX84_02050</name>
</gene>
<dbReference type="AlphaFoldDB" id="A0A3M8PBR4"/>
<evidence type="ECO:0000313" key="2">
    <source>
        <dbReference type="EMBL" id="RNF41155.1"/>
    </source>
</evidence>
<protein>
    <submittedName>
        <fullName evidence="2">DUF2294 family protein</fullName>
    </submittedName>
</protein>
<accession>A0A3M8PBR4</accession>
<dbReference type="Pfam" id="PF10057">
    <property type="entry name" value="MpsC"/>
    <property type="match status" value="1"/>
</dbReference>